<accession>A0AAN8ESZ3</accession>
<comment type="caution">
    <text evidence="1">The sequence shown here is derived from an EMBL/GenBank/DDBJ whole genome shotgun (WGS) entry which is preliminary data.</text>
</comment>
<gene>
    <name evidence="1" type="ORF">GCK32_018792</name>
</gene>
<proteinExistence type="predicted"/>
<sequence>MLVDTKSVYLLTFQQVKTEPMKFSEKPSLPAQDHFAKRYNRIQPCTSAMMNNQADESSGEDELISSTGMMLINEDDVKEKACNSIRRVLPSIKLQRLSEADETGA</sequence>
<name>A0AAN8ESZ3_TRICO</name>
<evidence type="ECO:0000313" key="2">
    <source>
        <dbReference type="Proteomes" id="UP001331761"/>
    </source>
</evidence>
<dbReference type="Proteomes" id="UP001331761">
    <property type="component" value="Unassembled WGS sequence"/>
</dbReference>
<organism evidence="1 2">
    <name type="scientific">Trichostrongylus colubriformis</name>
    <name type="common">Black scour worm</name>
    <dbReference type="NCBI Taxonomy" id="6319"/>
    <lineage>
        <taxon>Eukaryota</taxon>
        <taxon>Metazoa</taxon>
        <taxon>Ecdysozoa</taxon>
        <taxon>Nematoda</taxon>
        <taxon>Chromadorea</taxon>
        <taxon>Rhabditida</taxon>
        <taxon>Rhabditina</taxon>
        <taxon>Rhabditomorpha</taxon>
        <taxon>Strongyloidea</taxon>
        <taxon>Trichostrongylidae</taxon>
        <taxon>Trichostrongylus</taxon>
    </lineage>
</organism>
<evidence type="ECO:0000313" key="1">
    <source>
        <dbReference type="EMBL" id="KAK5965347.1"/>
    </source>
</evidence>
<reference evidence="1 2" key="1">
    <citation type="submission" date="2019-10" db="EMBL/GenBank/DDBJ databases">
        <title>Assembly and Annotation for the nematode Trichostrongylus colubriformis.</title>
        <authorList>
            <person name="Martin J."/>
        </authorList>
    </citation>
    <scope>NUCLEOTIDE SEQUENCE [LARGE SCALE GENOMIC DNA]</scope>
    <source>
        <strain evidence="1">G859</strain>
        <tissue evidence="1">Whole worm</tissue>
    </source>
</reference>
<keyword evidence="2" id="KW-1185">Reference proteome</keyword>
<dbReference type="EMBL" id="WIXE01024720">
    <property type="protein sequence ID" value="KAK5965347.1"/>
    <property type="molecule type" value="Genomic_DNA"/>
</dbReference>
<dbReference type="AlphaFoldDB" id="A0AAN8ESZ3"/>
<protein>
    <submittedName>
        <fullName evidence="1">Uncharacterized protein</fullName>
    </submittedName>
</protein>